<proteinExistence type="predicted"/>
<name>A0A2G1XHL0_STRCJ</name>
<organism evidence="3 4">
    <name type="scientific">Streptomyces cinnamoneus</name>
    <name type="common">Streptoverticillium cinnamoneum</name>
    <dbReference type="NCBI Taxonomy" id="53446"/>
    <lineage>
        <taxon>Bacteria</taxon>
        <taxon>Bacillati</taxon>
        <taxon>Actinomycetota</taxon>
        <taxon>Actinomycetes</taxon>
        <taxon>Kitasatosporales</taxon>
        <taxon>Streptomycetaceae</taxon>
        <taxon>Streptomyces</taxon>
        <taxon>Streptomyces cinnamoneus group</taxon>
    </lineage>
</organism>
<accession>A0A2G1XHL0</accession>
<protein>
    <recommendedName>
        <fullName evidence="2">NYN domain-containing protein</fullName>
    </recommendedName>
</protein>
<dbReference type="Pfam" id="PF01936">
    <property type="entry name" value="NYN"/>
    <property type="match status" value="1"/>
</dbReference>
<dbReference type="AlphaFoldDB" id="A0A2G1XHL0"/>
<evidence type="ECO:0000256" key="1">
    <source>
        <dbReference type="SAM" id="MobiDB-lite"/>
    </source>
</evidence>
<feature type="domain" description="NYN" evidence="2">
    <location>
        <begin position="5"/>
        <end position="172"/>
    </location>
</feature>
<dbReference type="Gene3D" id="3.40.50.1010">
    <property type="entry name" value="5'-nuclease"/>
    <property type="match status" value="1"/>
</dbReference>
<dbReference type="InterPro" id="IPR021139">
    <property type="entry name" value="NYN"/>
</dbReference>
<evidence type="ECO:0000259" key="2">
    <source>
        <dbReference type="Pfam" id="PF01936"/>
    </source>
</evidence>
<dbReference type="CDD" id="cd18722">
    <property type="entry name" value="PIN_NicB-like"/>
    <property type="match status" value="1"/>
</dbReference>
<dbReference type="InterPro" id="IPR047140">
    <property type="entry name" value="LabA"/>
</dbReference>
<evidence type="ECO:0000313" key="4">
    <source>
        <dbReference type="Proteomes" id="UP000222531"/>
    </source>
</evidence>
<reference evidence="3 4" key="1">
    <citation type="journal article" date="2017" name="Biochemistry">
        <title>Identification of the Biosynthetic Pathway for the Antibiotic Bicyclomycin.</title>
        <authorList>
            <person name="Patteson J."/>
            <person name="Cai W."/>
            <person name="Johnson R.A."/>
            <person name="Santa Maria K."/>
            <person name="Li B."/>
        </authorList>
    </citation>
    <scope>NUCLEOTIDE SEQUENCE [LARGE SCALE GENOMIC DNA]</scope>
    <source>
        <strain evidence="3 4">ATCC 21532</strain>
    </source>
</reference>
<dbReference type="Proteomes" id="UP000222531">
    <property type="component" value="Unassembled WGS sequence"/>
</dbReference>
<dbReference type="PANTHER" id="PTHR35458:SF8">
    <property type="entry name" value="SLR0650 PROTEIN"/>
    <property type="match status" value="1"/>
</dbReference>
<dbReference type="RefSeq" id="WP_099199997.1">
    <property type="nucleotide sequence ID" value="NZ_JBIRXA010000005.1"/>
</dbReference>
<dbReference type="OrthoDB" id="9809421at2"/>
<keyword evidence="4" id="KW-1185">Reference proteome</keyword>
<comment type="caution">
    <text evidence="3">The sequence shown here is derived from an EMBL/GenBank/DDBJ whole genome shotgun (WGS) entry which is preliminary data.</text>
</comment>
<evidence type="ECO:0000313" key="3">
    <source>
        <dbReference type="EMBL" id="PHQ50707.1"/>
    </source>
</evidence>
<gene>
    <name evidence="3" type="ORF">BLA24_18145</name>
</gene>
<dbReference type="EMBL" id="NHZO01000148">
    <property type="protein sequence ID" value="PHQ50707.1"/>
    <property type="molecule type" value="Genomic_DNA"/>
</dbReference>
<dbReference type="GO" id="GO:0004540">
    <property type="term" value="F:RNA nuclease activity"/>
    <property type="evidence" value="ECO:0007669"/>
    <property type="project" value="InterPro"/>
</dbReference>
<feature type="region of interest" description="Disordered" evidence="1">
    <location>
        <begin position="208"/>
        <end position="230"/>
    </location>
</feature>
<dbReference type="PANTHER" id="PTHR35458">
    <property type="entry name" value="SLR0755 PROTEIN"/>
    <property type="match status" value="1"/>
</dbReference>
<sequence>MSDLIVYVDGYNLFHGLRHKFLDDRYQWLDLVSLAQRLRPRDNLIKVNYYTAPLQGASSAVRRQQDYLGALRAVGGKVLAVHEARYQPKTITCKCGRAWRSYEEKETDVHLAVDLVADIATRSADSALVVSGDSDLCPAVRRAREFNAAAHIAMAFPPKRVSTELRALCPRSFVIGPGRIKDAQLPDRVEDPATGRVYERPVGWRPATAGLSSTVPASRKEAPQPHGHPC</sequence>